<feature type="region of interest" description="Disordered" evidence="1">
    <location>
        <begin position="23"/>
        <end position="55"/>
    </location>
</feature>
<name>A0A6A6HFE4_VIRVR</name>
<dbReference type="AlphaFoldDB" id="A0A6A6HFE4"/>
<protein>
    <submittedName>
        <fullName evidence="2">Uncharacterized protein</fullName>
    </submittedName>
</protein>
<dbReference type="OrthoDB" id="4158258at2759"/>
<evidence type="ECO:0000313" key="2">
    <source>
        <dbReference type="EMBL" id="KAF2236579.1"/>
    </source>
</evidence>
<feature type="compositionally biased region" description="Polar residues" evidence="1">
    <location>
        <begin position="26"/>
        <end position="35"/>
    </location>
</feature>
<accession>A0A6A6HFE4</accession>
<reference evidence="2" key="1">
    <citation type="journal article" date="2020" name="Stud. Mycol.">
        <title>101 Dothideomycetes genomes: a test case for predicting lifestyles and emergence of pathogens.</title>
        <authorList>
            <person name="Haridas S."/>
            <person name="Albert R."/>
            <person name="Binder M."/>
            <person name="Bloem J."/>
            <person name="Labutti K."/>
            <person name="Salamov A."/>
            <person name="Andreopoulos B."/>
            <person name="Baker S."/>
            <person name="Barry K."/>
            <person name="Bills G."/>
            <person name="Bluhm B."/>
            <person name="Cannon C."/>
            <person name="Castanera R."/>
            <person name="Culley D."/>
            <person name="Daum C."/>
            <person name="Ezra D."/>
            <person name="Gonzalez J."/>
            <person name="Henrissat B."/>
            <person name="Kuo A."/>
            <person name="Liang C."/>
            <person name="Lipzen A."/>
            <person name="Lutzoni F."/>
            <person name="Magnuson J."/>
            <person name="Mondo S."/>
            <person name="Nolan M."/>
            <person name="Ohm R."/>
            <person name="Pangilinan J."/>
            <person name="Park H.-J."/>
            <person name="Ramirez L."/>
            <person name="Alfaro M."/>
            <person name="Sun H."/>
            <person name="Tritt A."/>
            <person name="Yoshinaga Y."/>
            <person name="Zwiers L.-H."/>
            <person name="Turgeon B."/>
            <person name="Goodwin S."/>
            <person name="Spatafora J."/>
            <person name="Crous P."/>
            <person name="Grigoriev I."/>
        </authorList>
    </citation>
    <scope>NUCLEOTIDE SEQUENCE</scope>
    <source>
        <strain evidence="2">Tuck. ex Michener</strain>
    </source>
</reference>
<dbReference type="EMBL" id="ML991784">
    <property type="protein sequence ID" value="KAF2236579.1"/>
    <property type="molecule type" value="Genomic_DNA"/>
</dbReference>
<feature type="region of interest" description="Disordered" evidence="1">
    <location>
        <begin position="131"/>
        <end position="164"/>
    </location>
</feature>
<evidence type="ECO:0000313" key="3">
    <source>
        <dbReference type="Proteomes" id="UP000800092"/>
    </source>
</evidence>
<proteinExistence type="predicted"/>
<evidence type="ECO:0000256" key="1">
    <source>
        <dbReference type="SAM" id="MobiDB-lite"/>
    </source>
</evidence>
<keyword evidence="3" id="KW-1185">Reference proteome</keyword>
<organism evidence="2 3">
    <name type="scientific">Viridothelium virens</name>
    <name type="common">Speckled blister lichen</name>
    <name type="synonym">Trypethelium virens</name>
    <dbReference type="NCBI Taxonomy" id="1048519"/>
    <lineage>
        <taxon>Eukaryota</taxon>
        <taxon>Fungi</taxon>
        <taxon>Dikarya</taxon>
        <taxon>Ascomycota</taxon>
        <taxon>Pezizomycotina</taxon>
        <taxon>Dothideomycetes</taxon>
        <taxon>Dothideomycetes incertae sedis</taxon>
        <taxon>Trypetheliales</taxon>
        <taxon>Trypetheliaceae</taxon>
        <taxon>Viridothelium</taxon>
    </lineage>
</organism>
<dbReference type="Proteomes" id="UP000800092">
    <property type="component" value="Unassembled WGS sequence"/>
</dbReference>
<gene>
    <name evidence="2" type="ORF">EV356DRAFT_498105</name>
</gene>
<sequence length="234" mass="26383">MLRSFDPLYPPPNRRMMEELTPLRDSAQSIPTDSTPLMPDGPSRTYEPIRGTNDSLGLDRFTATGQPMPRYQHDHYTNMMSHGSGSTTAGANLLPFRYTDASIITIPINLSDLPPDRSVSLPDSPSLAIAEAASDQPKEKKGKAGSFFRRISSATQGEKEKNSKKEIKAVRMTRGEYLQYWAKDEKGNYREGVVDPPGGRREWVRRQVELNEEWDREDREKGRRTSVIVKGLQG</sequence>